<evidence type="ECO:0000256" key="4">
    <source>
        <dbReference type="ARBA" id="ARBA00022898"/>
    </source>
</evidence>
<keyword evidence="2" id="KW-0032">Aminotransferase</keyword>
<accession>A0A1Z4BU63</accession>
<dbReference type="GO" id="GO:0008483">
    <property type="term" value="F:transaminase activity"/>
    <property type="evidence" value="ECO:0007669"/>
    <property type="project" value="UniProtKB-KW"/>
</dbReference>
<dbReference type="PANTHER" id="PTHR11986:SF79">
    <property type="entry name" value="ACETYLORNITHINE AMINOTRANSFERASE, MITOCHONDRIAL"/>
    <property type="match status" value="1"/>
</dbReference>
<dbReference type="AlphaFoldDB" id="A0A1Z4BU63"/>
<reference evidence="5 6" key="1">
    <citation type="submission" date="2017-06" db="EMBL/GenBank/DDBJ databases">
        <title>Genome Sequencing of the methanotroph Methylovulum psychrotolerants str. HV10-M2 isolated from a high-altitude environment.</title>
        <authorList>
            <person name="Mateos-Rivera A."/>
        </authorList>
    </citation>
    <scope>NUCLEOTIDE SEQUENCE [LARGE SCALE GENOMIC DNA]</scope>
    <source>
        <strain evidence="5 6">HV10_M2</strain>
    </source>
</reference>
<dbReference type="InterPro" id="IPR015422">
    <property type="entry name" value="PyrdxlP-dep_Trfase_small"/>
</dbReference>
<dbReference type="Pfam" id="PF00202">
    <property type="entry name" value="Aminotran_3"/>
    <property type="match status" value="1"/>
</dbReference>
<dbReference type="EMBL" id="CP022129">
    <property type="protein sequence ID" value="ASF44780.1"/>
    <property type="molecule type" value="Genomic_DNA"/>
</dbReference>
<dbReference type="KEGG" id="mpsy:CEK71_01145"/>
<dbReference type="GO" id="GO:0042802">
    <property type="term" value="F:identical protein binding"/>
    <property type="evidence" value="ECO:0007669"/>
    <property type="project" value="TreeGrafter"/>
</dbReference>
<evidence type="ECO:0000313" key="6">
    <source>
        <dbReference type="Proteomes" id="UP000197019"/>
    </source>
</evidence>
<keyword evidence="4" id="KW-0663">Pyridoxal phosphate</keyword>
<dbReference type="SUPFAM" id="SSF53383">
    <property type="entry name" value="PLP-dependent transferases"/>
    <property type="match status" value="2"/>
</dbReference>
<organism evidence="5 6">
    <name type="scientific">Methylovulum psychrotolerans</name>
    <dbReference type="NCBI Taxonomy" id="1704499"/>
    <lineage>
        <taxon>Bacteria</taxon>
        <taxon>Pseudomonadati</taxon>
        <taxon>Pseudomonadota</taxon>
        <taxon>Gammaproteobacteria</taxon>
        <taxon>Methylococcales</taxon>
        <taxon>Methylococcaceae</taxon>
        <taxon>Methylovulum</taxon>
    </lineage>
</organism>
<evidence type="ECO:0000256" key="3">
    <source>
        <dbReference type="ARBA" id="ARBA00022679"/>
    </source>
</evidence>
<evidence type="ECO:0000256" key="1">
    <source>
        <dbReference type="ARBA" id="ARBA00001933"/>
    </source>
</evidence>
<comment type="cofactor">
    <cofactor evidence="1">
        <name>pyridoxal 5'-phosphate</name>
        <dbReference type="ChEBI" id="CHEBI:597326"/>
    </cofactor>
</comment>
<dbReference type="GO" id="GO:0030170">
    <property type="term" value="F:pyridoxal phosphate binding"/>
    <property type="evidence" value="ECO:0007669"/>
    <property type="project" value="InterPro"/>
</dbReference>
<sequence length="741" mass="82158">MTLSKNLDSNTIGQNALKARWAIYEPATSTTLDTIWQRNQAGKATFLLASQPVFAESAQAAYLLCEYINALRNKAAKDIYKTFFCNSRIEALHGAIKISRHNARLSHPDNDGLVLVYDQERYYADLFDPLSQGIDKALVPGVLFYEELADLSSQLNNSSTKAAAVVMCLYDDFPLDELNRIQHLCREKQTLLVLNTAHASCGMTESSLAHLADKPDIVVWGEALTDYQVPFGAFSVLDRFYKPWAKVSTCFMHSSTYGGNSLVTSMVRDKILKSLPITAKIAAKFNAIADKPAVRINAFCTYINPITPLICHAAKLDLDITQAKGTKITIKNQSTGEIDLIDCIGGAGSNLRGYNPADIGQALEAHQPDTDYWSELARLLSGLVGLDHAFPAVSGACAVDIAITLAMLANPQRSKIVIFKGNYAGKSLISLNGSEDEFDRKPFVPLYWDIVYLDIFSPTADVDLLQQLRSGEIALVWFEVMQGNSLNQVPPKLIDIIFQYRKDLGYIVGIDEILNGMFRTGSFVSFDRDQYQPDIITLSKGLSDLTFPISAVLVSDTVYQQAKHTNEQVVTRYENQFLNQLGAHIALNGLTQANAPGNRERIRYAGNRLKSELWGVAGRAPLLKGIRGEGLHLHLMLDMEQFPLSLFGKDVSELLISRLCLSEGHVLQYFCRLLPPLNISDREMEQLVVGIEKSLKISRFSLFLFGLKQILVFLYLLSLAQLKSAITGLTTQLSGLRYGNE</sequence>
<evidence type="ECO:0000313" key="5">
    <source>
        <dbReference type="EMBL" id="ASF44780.1"/>
    </source>
</evidence>
<proteinExistence type="predicted"/>
<dbReference type="PANTHER" id="PTHR11986">
    <property type="entry name" value="AMINOTRANSFERASE CLASS III"/>
    <property type="match status" value="1"/>
</dbReference>
<protein>
    <submittedName>
        <fullName evidence="5">Uncharacterized protein</fullName>
    </submittedName>
</protein>
<dbReference type="Gene3D" id="3.90.1150.10">
    <property type="entry name" value="Aspartate Aminotransferase, domain 1"/>
    <property type="match status" value="1"/>
</dbReference>
<dbReference type="InterPro" id="IPR015424">
    <property type="entry name" value="PyrdxlP-dep_Trfase"/>
</dbReference>
<keyword evidence="6" id="KW-1185">Reference proteome</keyword>
<evidence type="ECO:0000256" key="2">
    <source>
        <dbReference type="ARBA" id="ARBA00022576"/>
    </source>
</evidence>
<dbReference type="InterPro" id="IPR005814">
    <property type="entry name" value="Aminotrans_3"/>
</dbReference>
<gene>
    <name evidence="5" type="ORF">CEK71_01145</name>
</gene>
<dbReference type="Proteomes" id="UP000197019">
    <property type="component" value="Chromosome"/>
</dbReference>
<dbReference type="OrthoDB" id="9816564at2"/>
<dbReference type="InterPro" id="IPR050103">
    <property type="entry name" value="Class-III_PLP-dep_AT"/>
</dbReference>
<keyword evidence="3" id="KW-0808">Transferase</keyword>
<dbReference type="Gene3D" id="3.40.640.10">
    <property type="entry name" value="Type I PLP-dependent aspartate aminotransferase-like (Major domain)"/>
    <property type="match status" value="2"/>
</dbReference>
<dbReference type="InterPro" id="IPR015421">
    <property type="entry name" value="PyrdxlP-dep_Trfase_major"/>
</dbReference>
<name>A0A1Z4BU63_9GAMM</name>